<dbReference type="SMART" id="SM00271">
    <property type="entry name" value="DnaJ"/>
    <property type="match status" value="1"/>
</dbReference>
<dbReference type="InterPro" id="IPR018253">
    <property type="entry name" value="DnaJ_domain_CS"/>
</dbReference>
<evidence type="ECO:0000256" key="1">
    <source>
        <dbReference type="SAM" id="Coils"/>
    </source>
</evidence>
<dbReference type="InterPro" id="IPR052814">
    <property type="entry name" value="Peroxisomal_DnaJ"/>
</dbReference>
<dbReference type="CDD" id="cd06257">
    <property type="entry name" value="DnaJ"/>
    <property type="match status" value="1"/>
</dbReference>
<feature type="compositionally biased region" description="Low complexity" evidence="2">
    <location>
        <begin position="473"/>
        <end position="483"/>
    </location>
</feature>
<dbReference type="EMBL" id="BPQB01000035">
    <property type="protein sequence ID" value="GJE93884.1"/>
    <property type="molecule type" value="Genomic_DNA"/>
</dbReference>
<evidence type="ECO:0000259" key="3">
    <source>
        <dbReference type="PROSITE" id="PS50076"/>
    </source>
</evidence>
<gene>
    <name evidence="4" type="ORF">PsYK624_100490</name>
</gene>
<comment type="caution">
    <text evidence="4">The sequence shown here is derived from an EMBL/GenBank/DDBJ whole genome shotgun (WGS) entry which is preliminary data.</text>
</comment>
<dbReference type="PANTHER" id="PTHR45006">
    <property type="entry name" value="DNAJ-LIKE PROTEIN 1"/>
    <property type="match status" value="1"/>
</dbReference>
<dbReference type="InterPro" id="IPR036869">
    <property type="entry name" value="J_dom_sf"/>
</dbReference>
<dbReference type="Proteomes" id="UP000703269">
    <property type="component" value="Unassembled WGS sequence"/>
</dbReference>
<dbReference type="PANTHER" id="PTHR45006:SF1">
    <property type="entry name" value="DNAJ-LIKE PROTEIN 1"/>
    <property type="match status" value="1"/>
</dbReference>
<dbReference type="Gene3D" id="1.10.287.110">
    <property type="entry name" value="DnaJ domain"/>
    <property type="match status" value="1"/>
</dbReference>
<dbReference type="InterPro" id="IPR026894">
    <property type="entry name" value="DnaJ_X"/>
</dbReference>
<dbReference type="PRINTS" id="PR00625">
    <property type="entry name" value="JDOMAIN"/>
</dbReference>
<feature type="compositionally biased region" description="Basic and acidic residues" evidence="2">
    <location>
        <begin position="484"/>
        <end position="494"/>
    </location>
</feature>
<dbReference type="SUPFAM" id="SSF46565">
    <property type="entry name" value="Chaperone J-domain"/>
    <property type="match status" value="1"/>
</dbReference>
<name>A0A9P3GGI3_9APHY</name>
<dbReference type="PROSITE" id="PS00636">
    <property type="entry name" value="DNAJ_1"/>
    <property type="match status" value="1"/>
</dbReference>
<dbReference type="PROSITE" id="PS50076">
    <property type="entry name" value="DNAJ_2"/>
    <property type="match status" value="1"/>
</dbReference>
<dbReference type="Pfam" id="PF14308">
    <property type="entry name" value="DnaJ-X"/>
    <property type="match status" value="1"/>
</dbReference>
<dbReference type="OrthoDB" id="552049at2759"/>
<keyword evidence="5" id="KW-1185">Reference proteome</keyword>
<evidence type="ECO:0000256" key="2">
    <source>
        <dbReference type="SAM" id="MobiDB-lite"/>
    </source>
</evidence>
<accession>A0A9P3GGI3</accession>
<dbReference type="GO" id="GO:0005829">
    <property type="term" value="C:cytosol"/>
    <property type="evidence" value="ECO:0007669"/>
    <property type="project" value="TreeGrafter"/>
</dbReference>
<organism evidence="4 5">
    <name type="scientific">Phanerochaete sordida</name>
    <dbReference type="NCBI Taxonomy" id="48140"/>
    <lineage>
        <taxon>Eukaryota</taxon>
        <taxon>Fungi</taxon>
        <taxon>Dikarya</taxon>
        <taxon>Basidiomycota</taxon>
        <taxon>Agaricomycotina</taxon>
        <taxon>Agaricomycetes</taxon>
        <taxon>Polyporales</taxon>
        <taxon>Phanerochaetaceae</taxon>
        <taxon>Phanerochaete</taxon>
    </lineage>
</organism>
<protein>
    <submittedName>
        <fullName evidence="4">DnaJ-domain-containing protein</fullName>
    </submittedName>
</protein>
<feature type="compositionally biased region" description="Basic and acidic residues" evidence="2">
    <location>
        <begin position="198"/>
        <end position="237"/>
    </location>
</feature>
<keyword evidence="1" id="KW-0175">Coiled coil</keyword>
<dbReference type="GO" id="GO:0016558">
    <property type="term" value="P:protein import into peroxisome matrix"/>
    <property type="evidence" value="ECO:0007669"/>
    <property type="project" value="TreeGrafter"/>
</dbReference>
<dbReference type="AlphaFoldDB" id="A0A9P3GGI3"/>
<evidence type="ECO:0000313" key="5">
    <source>
        <dbReference type="Proteomes" id="UP000703269"/>
    </source>
</evidence>
<dbReference type="InterPro" id="IPR001623">
    <property type="entry name" value="DnaJ_domain"/>
</dbReference>
<dbReference type="Pfam" id="PF00226">
    <property type="entry name" value="DnaJ"/>
    <property type="match status" value="1"/>
</dbReference>
<feature type="region of interest" description="Disordered" evidence="2">
    <location>
        <begin position="444"/>
        <end position="494"/>
    </location>
</feature>
<feature type="region of interest" description="Disordered" evidence="2">
    <location>
        <begin position="119"/>
        <end position="237"/>
    </location>
</feature>
<sequence>MAPVETEYYDLLGVPTDVNDTDLKKAYRKQAIKYHPDKNPSPEAEEKFKDISKAYQVLSDPNLRAVYDRNGSKMVDKEGGLNMEDAAGFFANVFGGERFRDWIGEISLMKEMTSVATTMMSEEEKAEMERELNEGRGPASPAATTPPHGVMPTAPSPPPNGAAHTEPPLSQPADAHAHTNGGTPGAASSAVSPLASPDNEHKHLTSPGPKEREARKKAKITPEQKKKLQELEEERRKNMEERIDTLTKKLVERLRPFIHAKRPGDKDDPETQAFEAKMRREADDMKLESFGVELLHTIGNIYMMKATTFMKSKKFLGIPGFFSRLKEKGAMAKETWGVIGSAIGVQQMMNEMEKMQERGEVAEEELRALEEDITGRIMLASWRGTRFEVVNVLREVCDKVLKDPTVSDHDLYLRAKGLMIIGAIFKSTQPDESDEERRELERMVAEAASGKSKTHQLRAQAKAAEKARKHASVHAPHAPPAAVEADKETPVVTA</sequence>
<feature type="coiled-coil region" evidence="1">
    <location>
        <begin position="345"/>
        <end position="372"/>
    </location>
</feature>
<feature type="domain" description="J" evidence="3">
    <location>
        <begin position="7"/>
        <end position="71"/>
    </location>
</feature>
<feature type="compositionally biased region" description="Low complexity" evidence="2">
    <location>
        <begin position="185"/>
        <end position="197"/>
    </location>
</feature>
<evidence type="ECO:0000313" key="4">
    <source>
        <dbReference type="EMBL" id="GJE93884.1"/>
    </source>
</evidence>
<proteinExistence type="predicted"/>
<reference evidence="4 5" key="1">
    <citation type="submission" date="2021-08" db="EMBL/GenBank/DDBJ databases">
        <title>Draft Genome Sequence of Phanerochaete sordida strain YK-624.</title>
        <authorList>
            <person name="Mori T."/>
            <person name="Dohra H."/>
            <person name="Suzuki T."/>
            <person name="Kawagishi H."/>
            <person name="Hirai H."/>
        </authorList>
    </citation>
    <scope>NUCLEOTIDE SEQUENCE [LARGE SCALE GENOMIC DNA]</scope>
    <source>
        <strain evidence="4 5">YK-624</strain>
    </source>
</reference>